<keyword evidence="1" id="KW-0812">Transmembrane</keyword>
<gene>
    <name evidence="2" type="ORF">IED13_09190</name>
</gene>
<keyword evidence="1" id="KW-0472">Membrane</keyword>
<accession>A0A927E6V0</accession>
<proteinExistence type="predicted"/>
<organism evidence="2 3">
    <name type="scientific">Bosea spartocytisi</name>
    <dbReference type="NCBI Taxonomy" id="2773451"/>
    <lineage>
        <taxon>Bacteria</taxon>
        <taxon>Pseudomonadati</taxon>
        <taxon>Pseudomonadota</taxon>
        <taxon>Alphaproteobacteria</taxon>
        <taxon>Hyphomicrobiales</taxon>
        <taxon>Boseaceae</taxon>
        <taxon>Bosea</taxon>
    </lineage>
</organism>
<comment type="caution">
    <text evidence="2">The sequence shown here is derived from an EMBL/GenBank/DDBJ whole genome shotgun (WGS) entry which is preliminary data.</text>
</comment>
<evidence type="ECO:0000313" key="2">
    <source>
        <dbReference type="EMBL" id="MBD3845871.1"/>
    </source>
</evidence>
<dbReference type="Proteomes" id="UP000619295">
    <property type="component" value="Unassembled WGS sequence"/>
</dbReference>
<dbReference type="AlphaFoldDB" id="A0A927E6V0"/>
<sequence>MALTPQTLSLIALGLGIVGFGCLAGPVILRLTGRGQAEPLGSGKSLRSPLWWVGFVLTVAAIFLQRMASQSGG</sequence>
<dbReference type="EMBL" id="JACXWY010000004">
    <property type="protein sequence ID" value="MBD3845871.1"/>
    <property type="molecule type" value="Genomic_DNA"/>
</dbReference>
<keyword evidence="3" id="KW-1185">Reference proteome</keyword>
<evidence type="ECO:0000313" key="3">
    <source>
        <dbReference type="Proteomes" id="UP000619295"/>
    </source>
</evidence>
<protein>
    <submittedName>
        <fullName evidence="2">Uncharacterized protein</fullName>
    </submittedName>
</protein>
<feature type="transmembrane region" description="Helical" evidence="1">
    <location>
        <begin position="50"/>
        <end position="68"/>
    </location>
</feature>
<keyword evidence="1" id="KW-1133">Transmembrane helix</keyword>
<dbReference type="RefSeq" id="WP_113252439.1">
    <property type="nucleotide sequence ID" value="NZ_JACXWY010000004.1"/>
</dbReference>
<evidence type="ECO:0000256" key="1">
    <source>
        <dbReference type="SAM" id="Phobius"/>
    </source>
</evidence>
<feature type="transmembrane region" description="Helical" evidence="1">
    <location>
        <begin position="6"/>
        <end position="29"/>
    </location>
</feature>
<reference evidence="2" key="1">
    <citation type="submission" date="2020-09" db="EMBL/GenBank/DDBJ databases">
        <title>Bosea spartocytisi sp. nov. a root nodule endophyte of Spartocytisus supranubius in the high mountain ecosystem fo the Teide National Park (Canary Islands, Spain).</title>
        <authorList>
            <person name="Pulido-Suarez L."/>
            <person name="Peix A."/>
            <person name="Igual J.M."/>
            <person name="Socas-Perez N."/>
            <person name="Velazquez E."/>
            <person name="Flores-Felix J.D."/>
            <person name="Leon-Barrios M."/>
        </authorList>
    </citation>
    <scope>NUCLEOTIDE SEQUENCE</scope>
    <source>
        <strain evidence="2">SSUT16</strain>
    </source>
</reference>
<name>A0A927E6V0_9HYPH</name>